<dbReference type="Gene3D" id="3.30.200.20">
    <property type="entry name" value="Phosphorylase Kinase, domain 1"/>
    <property type="match status" value="1"/>
</dbReference>
<dbReference type="GO" id="GO:0045292">
    <property type="term" value="P:mRNA cis splicing, via spliceosome"/>
    <property type="evidence" value="ECO:0007669"/>
    <property type="project" value="InterPro"/>
</dbReference>
<evidence type="ECO:0000256" key="7">
    <source>
        <dbReference type="ARBA" id="ARBA00022553"/>
    </source>
</evidence>
<keyword evidence="10" id="KW-0747">Spliceosome</keyword>
<dbReference type="PROSITE" id="PS00108">
    <property type="entry name" value="PROTEIN_KINASE_ST"/>
    <property type="match status" value="1"/>
</dbReference>
<evidence type="ECO:0000256" key="15">
    <source>
        <dbReference type="ARBA" id="ARBA00022843"/>
    </source>
</evidence>
<dbReference type="EMBL" id="OZ034826">
    <property type="protein sequence ID" value="CAL1681899.1"/>
    <property type="molecule type" value="Genomic_DNA"/>
</dbReference>
<evidence type="ECO:0000256" key="12">
    <source>
        <dbReference type="ARBA" id="ARBA00022777"/>
    </source>
</evidence>
<feature type="region of interest" description="Disordered" evidence="25">
    <location>
        <begin position="154"/>
        <end position="208"/>
    </location>
</feature>
<dbReference type="GO" id="GO:0005524">
    <property type="term" value="F:ATP binding"/>
    <property type="evidence" value="ECO:0007669"/>
    <property type="project" value="UniProtKB-KW"/>
</dbReference>
<dbReference type="PANTHER" id="PTHR24058:SF103">
    <property type="entry name" value="SERINE_THREONINE-PROTEIN KINASE PRP4 HOMOLOG"/>
    <property type="match status" value="1"/>
</dbReference>
<evidence type="ECO:0000256" key="21">
    <source>
        <dbReference type="ARBA" id="ARBA00031858"/>
    </source>
</evidence>
<organism evidence="27 28">
    <name type="scientific">Lasius platythorax</name>
    <dbReference type="NCBI Taxonomy" id="488582"/>
    <lineage>
        <taxon>Eukaryota</taxon>
        <taxon>Metazoa</taxon>
        <taxon>Ecdysozoa</taxon>
        <taxon>Arthropoda</taxon>
        <taxon>Hexapoda</taxon>
        <taxon>Insecta</taxon>
        <taxon>Pterygota</taxon>
        <taxon>Neoptera</taxon>
        <taxon>Endopterygota</taxon>
        <taxon>Hymenoptera</taxon>
        <taxon>Apocrita</taxon>
        <taxon>Aculeata</taxon>
        <taxon>Formicoidea</taxon>
        <taxon>Formicidae</taxon>
        <taxon>Formicinae</taxon>
        <taxon>Lasius</taxon>
        <taxon>Lasius</taxon>
    </lineage>
</organism>
<keyword evidence="28" id="KW-1185">Reference proteome</keyword>
<evidence type="ECO:0000256" key="25">
    <source>
        <dbReference type="SAM" id="MobiDB-lite"/>
    </source>
</evidence>
<reference evidence="27" key="1">
    <citation type="submission" date="2024-04" db="EMBL/GenBank/DDBJ databases">
        <authorList>
            <consortium name="Molecular Ecology Group"/>
        </authorList>
    </citation>
    <scope>NUCLEOTIDE SEQUENCE</scope>
</reference>
<dbReference type="SUPFAM" id="SSF56112">
    <property type="entry name" value="Protein kinase-like (PK-like)"/>
    <property type="match status" value="1"/>
</dbReference>
<evidence type="ECO:0000256" key="19">
    <source>
        <dbReference type="ARBA" id="ARBA00023596"/>
    </source>
</evidence>
<keyword evidence="12" id="KW-0418">Kinase</keyword>
<dbReference type="PANTHER" id="PTHR24058">
    <property type="entry name" value="DUAL SPECIFICITY PROTEIN KINASE"/>
    <property type="match status" value="1"/>
</dbReference>
<dbReference type="AlphaFoldDB" id="A0AAV2NNZ1"/>
<evidence type="ECO:0000256" key="24">
    <source>
        <dbReference type="ARBA" id="ARBA00048977"/>
    </source>
</evidence>
<evidence type="ECO:0000256" key="18">
    <source>
        <dbReference type="ARBA" id="ARBA00023242"/>
    </source>
</evidence>
<keyword evidence="4" id="KW-0158">Chromosome</keyword>
<evidence type="ECO:0000259" key="26">
    <source>
        <dbReference type="PROSITE" id="PS50011"/>
    </source>
</evidence>
<dbReference type="Proteomes" id="UP001497644">
    <property type="component" value="Chromosome 3"/>
</dbReference>
<feature type="compositionally biased region" description="Basic residues" evidence="25">
    <location>
        <begin position="29"/>
        <end position="44"/>
    </location>
</feature>
<dbReference type="FunFam" id="1.10.510.10:FF:000078">
    <property type="entry name" value="Serine/threonine-protein kinase PRP4 homolog"/>
    <property type="match status" value="1"/>
</dbReference>
<dbReference type="EC" id="2.7.11.1" evidence="3"/>
<evidence type="ECO:0000256" key="2">
    <source>
        <dbReference type="ARBA" id="ARBA00004629"/>
    </source>
</evidence>
<evidence type="ECO:0000313" key="28">
    <source>
        <dbReference type="Proteomes" id="UP001497644"/>
    </source>
</evidence>
<comment type="catalytic activity">
    <reaction evidence="24">
        <text>L-seryl-[protein] + ATP = O-phospho-L-seryl-[protein] + ADP + H(+)</text>
        <dbReference type="Rhea" id="RHEA:17989"/>
        <dbReference type="Rhea" id="RHEA-COMP:9863"/>
        <dbReference type="Rhea" id="RHEA-COMP:11604"/>
        <dbReference type="ChEBI" id="CHEBI:15378"/>
        <dbReference type="ChEBI" id="CHEBI:29999"/>
        <dbReference type="ChEBI" id="CHEBI:30616"/>
        <dbReference type="ChEBI" id="CHEBI:83421"/>
        <dbReference type="ChEBI" id="CHEBI:456216"/>
        <dbReference type="EC" id="2.7.11.1"/>
    </reaction>
    <physiologicalReaction direction="left-to-right" evidence="24">
        <dbReference type="Rhea" id="RHEA:17990"/>
    </physiologicalReaction>
</comment>
<evidence type="ECO:0000256" key="11">
    <source>
        <dbReference type="ARBA" id="ARBA00022741"/>
    </source>
</evidence>
<keyword evidence="13" id="KW-0995">Kinetochore</keyword>
<dbReference type="InterPro" id="IPR050494">
    <property type="entry name" value="Ser_Thr_dual-spec_kinase"/>
</dbReference>
<name>A0AAV2NNZ1_9HYME</name>
<evidence type="ECO:0000256" key="4">
    <source>
        <dbReference type="ARBA" id="ARBA00022454"/>
    </source>
</evidence>
<feature type="region of interest" description="Disordered" evidence="25">
    <location>
        <begin position="1"/>
        <end position="78"/>
    </location>
</feature>
<dbReference type="InterPro" id="IPR008271">
    <property type="entry name" value="Ser/Thr_kinase_AS"/>
</dbReference>
<feature type="region of interest" description="Disordered" evidence="25">
    <location>
        <begin position="520"/>
        <end position="542"/>
    </location>
</feature>
<feature type="compositionally biased region" description="Basic residues" evidence="25">
    <location>
        <begin position="239"/>
        <end position="251"/>
    </location>
</feature>
<evidence type="ECO:0000256" key="9">
    <source>
        <dbReference type="ARBA" id="ARBA00022679"/>
    </source>
</evidence>
<keyword evidence="8" id="KW-0507">mRNA processing</keyword>
<feature type="compositionally biased region" description="Basic and acidic residues" evidence="25">
    <location>
        <begin position="45"/>
        <end position="58"/>
    </location>
</feature>
<keyword evidence="7" id="KW-0597">Phosphoprotein</keyword>
<comment type="similarity">
    <text evidence="19">Belongs to the protein kinase superfamily. CMGC Ser/Thr protein kinase family.</text>
</comment>
<sequence>MGTSDLEGPECKREPLGLDSDTDGMTDQRKKKKRKHKHHKHKKEKLIEREDERLDRQERRKHKKHKRQKKDKEMENGIDEKLISNVIHKEVGMNGKTKTSVLEVGSTEESEDEKLVDLDSDEVDCAIIEDDIDLEELMKQKERLQACLVQYLSDESEKGEDKELQEEEETKATETPDVILVEDDSDTNDVPTKKRTRSKSGSRERKETRKFVLERKEKEKKLERTIEFYERLVKGKRKIRERRSPVKKQTKTSKGVKISQKETRHGKENQTDEKRIEDENLLVIVQKLVTTRQRIQIVKVATDWKVANVKTVEIGTLIMIVAVVTDHRVESLVVTLAVIRGIVEVKIGMEIEIDMTAVAIGETVEGLKVEHSDSSSEEDIKDINIEEDEDEEAIIERRRKQREELLKRLNGPNEDSNMSTDVNVAASPESQSNISQKSIEIPSNNNESIFESHTPPLPTEKLESPLPAKKRKSRFEDASPNESDKTGNIKTSEKFKLEEKQTSKKSNEWDMFAEADNIGDFNSPTLEGKRQGGPDNPSLTDNWDDAEGYYRVRVGETLDTRYVVYGYTGQGVFSNVVRARDSARGNLDVAVKIIRNNEIMHRTGLKELEILRKLNDADPEDRFHCLRLFRHFFHKNHLCMVFEPLAMNLREVLKKYGKDVGLHVKAVRSYTQQLFLALKLLKRANILHADIKPDNILVSESKLVLKLCDFGSASHAHENEITPYLVSRFYRAPEIILGIPYDFGIDMWSVGCTIYELYTGKIMFSGKTNNQMLKYFMDLKGKMPNKLIRKGTFKDQHFDSNCSFLYHEVDKVTEREKVVVMSTLPATRDLSAELGGNSLPPEQNRKVGQLKDLLERTLMLDAGKRITVNHALAHPFIQEKI</sequence>
<evidence type="ECO:0000256" key="10">
    <source>
        <dbReference type="ARBA" id="ARBA00022728"/>
    </source>
</evidence>
<keyword evidence="14" id="KW-0067">ATP-binding</keyword>
<keyword evidence="9" id="KW-0808">Transferase</keyword>
<dbReference type="GO" id="GO:0005681">
    <property type="term" value="C:spliceosomal complex"/>
    <property type="evidence" value="ECO:0007669"/>
    <property type="project" value="UniProtKB-KW"/>
</dbReference>
<feature type="compositionally biased region" description="Basic residues" evidence="25">
    <location>
        <begin position="59"/>
        <end position="69"/>
    </location>
</feature>
<comment type="catalytic activity">
    <reaction evidence="23">
        <text>L-threonyl-[protein] + ATP = O-phospho-L-threonyl-[protein] + ADP + H(+)</text>
        <dbReference type="Rhea" id="RHEA:46608"/>
        <dbReference type="Rhea" id="RHEA-COMP:11060"/>
        <dbReference type="Rhea" id="RHEA-COMP:11605"/>
        <dbReference type="ChEBI" id="CHEBI:15378"/>
        <dbReference type="ChEBI" id="CHEBI:30013"/>
        <dbReference type="ChEBI" id="CHEBI:30616"/>
        <dbReference type="ChEBI" id="CHEBI:61977"/>
        <dbReference type="ChEBI" id="CHEBI:456216"/>
        <dbReference type="EC" id="2.7.11.1"/>
    </reaction>
    <physiologicalReaction direction="left-to-right" evidence="23">
        <dbReference type="Rhea" id="RHEA:46609"/>
    </physiologicalReaction>
</comment>
<keyword evidence="11" id="KW-0547">Nucleotide-binding</keyword>
<gene>
    <name evidence="27" type="ORF">LPLAT_LOCUS7821</name>
</gene>
<dbReference type="PROSITE" id="PS50011">
    <property type="entry name" value="PROTEIN_KINASE_DOM"/>
    <property type="match status" value="1"/>
</dbReference>
<dbReference type="SMART" id="SM00220">
    <property type="entry name" value="S_TKc"/>
    <property type="match status" value="1"/>
</dbReference>
<dbReference type="InterPro" id="IPR044092">
    <property type="entry name" value="STKc_PRP4"/>
</dbReference>
<feature type="region of interest" description="Disordered" evidence="25">
    <location>
        <begin position="407"/>
        <end position="506"/>
    </location>
</feature>
<evidence type="ECO:0000256" key="14">
    <source>
        <dbReference type="ARBA" id="ARBA00022840"/>
    </source>
</evidence>
<dbReference type="FunFam" id="3.30.200.20:FF:000123">
    <property type="entry name" value="serine/threonine-protein kinase PRP4 homolog"/>
    <property type="match status" value="1"/>
</dbReference>
<feature type="domain" description="Protein kinase" evidence="26">
    <location>
        <begin position="562"/>
        <end position="877"/>
    </location>
</feature>
<evidence type="ECO:0000256" key="20">
    <source>
        <dbReference type="ARBA" id="ARBA00023637"/>
    </source>
</evidence>
<dbReference type="InterPro" id="IPR011009">
    <property type="entry name" value="Kinase-like_dom_sf"/>
</dbReference>
<keyword evidence="17" id="KW-0508">mRNA splicing</keyword>
<evidence type="ECO:0000256" key="6">
    <source>
        <dbReference type="ARBA" id="ARBA00022527"/>
    </source>
</evidence>
<dbReference type="GO" id="GO:0004674">
    <property type="term" value="F:protein serine/threonine kinase activity"/>
    <property type="evidence" value="ECO:0007669"/>
    <property type="project" value="UniProtKB-KW"/>
</dbReference>
<evidence type="ECO:0000256" key="5">
    <source>
        <dbReference type="ARBA" id="ARBA00022499"/>
    </source>
</evidence>
<evidence type="ECO:0000256" key="22">
    <source>
        <dbReference type="ARBA" id="ARBA00046964"/>
    </source>
</evidence>
<evidence type="ECO:0000256" key="23">
    <source>
        <dbReference type="ARBA" id="ARBA00048659"/>
    </source>
</evidence>
<feature type="region of interest" description="Disordered" evidence="25">
    <location>
        <begin position="239"/>
        <end position="273"/>
    </location>
</feature>
<evidence type="ECO:0000256" key="8">
    <source>
        <dbReference type="ARBA" id="ARBA00022664"/>
    </source>
</evidence>
<keyword evidence="15" id="KW-0832">Ubl conjugation</keyword>
<dbReference type="GO" id="GO:0000776">
    <property type="term" value="C:kinetochore"/>
    <property type="evidence" value="ECO:0007669"/>
    <property type="project" value="UniProtKB-KW"/>
</dbReference>
<evidence type="ECO:0000256" key="3">
    <source>
        <dbReference type="ARBA" id="ARBA00012513"/>
    </source>
</evidence>
<dbReference type="InterPro" id="IPR000719">
    <property type="entry name" value="Prot_kinase_dom"/>
</dbReference>
<proteinExistence type="inferred from homology"/>
<dbReference type="CDD" id="cd14135">
    <property type="entry name" value="STKc_PRP4"/>
    <property type="match status" value="1"/>
</dbReference>
<keyword evidence="5" id="KW-1017">Isopeptide bond</keyword>
<feature type="compositionally biased region" description="Basic and acidic residues" evidence="25">
    <location>
        <begin position="474"/>
        <end position="506"/>
    </location>
</feature>
<protein>
    <recommendedName>
        <fullName evidence="20">Serine/threonine-protein kinase PRP4 homolog</fullName>
        <ecNumber evidence="3">2.7.11.1</ecNumber>
    </recommendedName>
    <alternativeName>
        <fullName evidence="21">PRP4 pre-mRNA-processing factor 4 homolog</fullName>
    </alternativeName>
</protein>
<keyword evidence="18" id="KW-0539">Nucleus</keyword>
<evidence type="ECO:0000256" key="1">
    <source>
        <dbReference type="ARBA" id="ARBA00004123"/>
    </source>
</evidence>
<comment type="subcellular location">
    <subcellularLocation>
        <location evidence="2">Chromosome</location>
        <location evidence="2">Centromere</location>
        <location evidence="2">Kinetochore</location>
    </subcellularLocation>
    <subcellularLocation>
        <location evidence="1">Nucleus</location>
    </subcellularLocation>
</comment>
<feature type="compositionally biased region" description="Basic and acidic residues" evidence="25">
    <location>
        <begin position="259"/>
        <end position="273"/>
    </location>
</feature>
<comment type="subunit">
    <text evidence="22">Interacts with CLK1 C-terminus. Associates with the U5 snRNP and NCOR1 deacetylase complexes. Identified in the spliceosome C complex.</text>
</comment>
<accession>A0AAV2NNZ1</accession>
<evidence type="ECO:0000313" key="27">
    <source>
        <dbReference type="EMBL" id="CAL1681899.1"/>
    </source>
</evidence>
<keyword evidence="16" id="KW-0007">Acetylation</keyword>
<evidence type="ECO:0000256" key="16">
    <source>
        <dbReference type="ARBA" id="ARBA00022990"/>
    </source>
</evidence>
<keyword evidence="6" id="KW-0723">Serine/threonine-protein kinase</keyword>
<evidence type="ECO:0000256" key="13">
    <source>
        <dbReference type="ARBA" id="ARBA00022838"/>
    </source>
</evidence>
<dbReference type="Gene3D" id="1.10.510.10">
    <property type="entry name" value="Transferase(Phosphotransferase) domain 1"/>
    <property type="match status" value="1"/>
</dbReference>
<feature type="compositionally biased region" description="Polar residues" evidence="25">
    <location>
        <begin position="413"/>
        <end position="451"/>
    </location>
</feature>
<evidence type="ECO:0000256" key="17">
    <source>
        <dbReference type="ARBA" id="ARBA00023187"/>
    </source>
</evidence>
<dbReference type="Pfam" id="PF00069">
    <property type="entry name" value="Pkinase"/>
    <property type="match status" value="1"/>
</dbReference>